<sequence length="74" mass="8872">MQYLIHQDGMGRLSDGTWWDGPAEFFFYRMSCPLTRFFFLTYQEIPHEDTRDGQFERGKSAMWNLDANLIICLR</sequence>
<gene>
    <name evidence="1" type="ORF">HMPREF9141_1652</name>
</gene>
<dbReference type="HOGENOM" id="CLU_2684753_0_0_10"/>
<accession>F0F7T5</accession>
<dbReference type="AlphaFoldDB" id="F0F7T5"/>
<organism evidence="1 2">
    <name type="scientific">Prevotella multiformis DSM 16608</name>
    <dbReference type="NCBI Taxonomy" id="888743"/>
    <lineage>
        <taxon>Bacteria</taxon>
        <taxon>Pseudomonadati</taxon>
        <taxon>Bacteroidota</taxon>
        <taxon>Bacteroidia</taxon>
        <taxon>Bacteroidales</taxon>
        <taxon>Prevotellaceae</taxon>
        <taxon>Prevotella</taxon>
    </lineage>
</organism>
<dbReference type="STRING" id="888743.HMPREF9141_1652"/>
<name>F0F7T5_9BACT</name>
<dbReference type="Proteomes" id="UP000005697">
    <property type="component" value="Unassembled WGS sequence"/>
</dbReference>
<dbReference type="EMBL" id="AEWX01000024">
    <property type="protein sequence ID" value="EGC19778.1"/>
    <property type="molecule type" value="Genomic_DNA"/>
</dbReference>
<protein>
    <submittedName>
        <fullName evidence="1">Uncharacterized protein</fullName>
    </submittedName>
</protein>
<evidence type="ECO:0000313" key="2">
    <source>
        <dbReference type="Proteomes" id="UP000005697"/>
    </source>
</evidence>
<evidence type="ECO:0000313" key="1">
    <source>
        <dbReference type="EMBL" id="EGC19778.1"/>
    </source>
</evidence>
<proteinExistence type="predicted"/>
<reference evidence="1 2" key="1">
    <citation type="submission" date="2011-01" db="EMBL/GenBank/DDBJ databases">
        <authorList>
            <person name="Muzny D."/>
            <person name="Qin X."/>
            <person name="Deng J."/>
            <person name="Jiang H."/>
            <person name="Liu Y."/>
            <person name="Qu J."/>
            <person name="Song X.-Z."/>
            <person name="Zhang L."/>
            <person name="Thornton R."/>
            <person name="Coyle M."/>
            <person name="Francisco L."/>
            <person name="Jackson L."/>
            <person name="Javaid M."/>
            <person name="Korchina V."/>
            <person name="Kovar C."/>
            <person name="Mata R."/>
            <person name="Mathew T."/>
            <person name="Ngo R."/>
            <person name="Nguyen L."/>
            <person name="Nguyen N."/>
            <person name="Okwuonu G."/>
            <person name="Ongeri F."/>
            <person name="Pham C."/>
            <person name="Simmons D."/>
            <person name="Wilczek-Boney K."/>
            <person name="Hale W."/>
            <person name="Jakkamsetti A."/>
            <person name="Pham P."/>
            <person name="Ruth R."/>
            <person name="San Lucas F."/>
            <person name="Warren J."/>
            <person name="Zhang J."/>
            <person name="Zhao Z."/>
            <person name="Zhou C."/>
            <person name="Zhu D."/>
            <person name="Lee S."/>
            <person name="Bess C."/>
            <person name="Blankenburg K."/>
            <person name="Forbes L."/>
            <person name="Fu Q."/>
            <person name="Gubbala S."/>
            <person name="Hirani K."/>
            <person name="Jayaseelan J.C."/>
            <person name="Lara F."/>
            <person name="Munidasa M."/>
            <person name="Palculict T."/>
            <person name="Patil S."/>
            <person name="Pu L.-L."/>
            <person name="Saada N."/>
            <person name="Tang L."/>
            <person name="Weissenberger G."/>
            <person name="Zhu Y."/>
            <person name="Hemphill L."/>
            <person name="Shang Y."/>
            <person name="Youmans B."/>
            <person name="Ayvaz T."/>
            <person name="Ross M."/>
            <person name="Santibanez J."/>
            <person name="Aqrawi P."/>
            <person name="Gross S."/>
            <person name="Joshi V."/>
            <person name="Fowler G."/>
            <person name="Nazareth L."/>
            <person name="Reid J."/>
            <person name="Worley K."/>
            <person name="Petrosino J."/>
            <person name="Highlander S."/>
            <person name="Gibbs R."/>
        </authorList>
    </citation>
    <scope>NUCLEOTIDE SEQUENCE [LARGE SCALE GENOMIC DNA]</scope>
    <source>
        <strain evidence="1 2">DSM 16608</strain>
    </source>
</reference>
<comment type="caution">
    <text evidence="1">The sequence shown here is derived from an EMBL/GenBank/DDBJ whole genome shotgun (WGS) entry which is preliminary data.</text>
</comment>
<keyword evidence="2" id="KW-1185">Reference proteome</keyword>